<evidence type="ECO:0000256" key="1">
    <source>
        <dbReference type="SAM" id="MobiDB-lite"/>
    </source>
</evidence>
<feature type="region of interest" description="Disordered" evidence="1">
    <location>
        <begin position="85"/>
        <end position="110"/>
    </location>
</feature>
<protein>
    <submittedName>
        <fullName evidence="3">Uncharacterized protein</fullName>
    </submittedName>
</protein>
<gene>
    <name evidence="3" type="ORF">B0T21DRAFT_188171</name>
</gene>
<evidence type="ECO:0000256" key="2">
    <source>
        <dbReference type="SAM" id="SignalP"/>
    </source>
</evidence>
<dbReference type="AlphaFoldDB" id="A0AA40BJS9"/>
<organism evidence="3 4">
    <name type="scientific">Apiosordaria backusii</name>
    <dbReference type="NCBI Taxonomy" id="314023"/>
    <lineage>
        <taxon>Eukaryota</taxon>
        <taxon>Fungi</taxon>
        <taxon>Dikarya</taxon>
        <taxon>Ascomycota</taxon>
        <taxon>Pezizomycotina</taxon>
        <taxon>Sordariomycetes</taxon>
        <taxon>Sordariomycetidae</taxon>
        <taxon>Sordariales</taxon>
        <taxon>Lasiosphaeriaceae</taxon>
        <taxon>Apiosordaria</taxon>
    </lineage>
</organism>
<reference evidence="3" key="1">
    <citation type="submission" date="2023-06" db="EMBL/GenBank/DDBJ databases">
        <title>Genome-scale phylogeny and comparative genomics of the fungal order Sordariales.</title>
        <authorList>
            <consortium name="Lawrence Berkeley National Laboratory"/>
            <person name="Hensen N."/>
            <person name="Bonometti L."/>
            <person name="Westerberg I."/>
            <person name="Brannstrom I.O."/>
            <person name="Guillou S."/>
            <person name="Cros-Aarteil S."/>
            <person name="Calhoun S."/>
            <person name="Haridas S."/>
            <person name="Kuo A."/>
            <person name="Mondo S."/>
            <person name="Pangilinan J."/>
            <person name="Riley R."/>
            <person name="Labutti K."/>
            <person name="Andreopoulos B."/>
            <person name="Lipzen A."/>
            <person name="Chen C."/>
            <person name="Yanf M."/>
            <person name="Daum C."/>
            <person name="Ng V."/>
            <person name="Clum A."/>
            <person name="Steindorff A."/>
            <person name="Ohm R."/>
            <person name="Martin F."/>
            <person name="Silar P."/>
            <person name="Natvig D."/>
            <person name="Lalanne C."/>
            <person name="Gautier V."/>
            <person name="Ament-Velasquez S.L."/>
            <person name="Kruys A."/>
            <person name="Hutchinson M.I."/>
            <person name="Powell A.J."/>
            <person name="Barry K."/>
            <person name="Miller A.N."/>
            <person name="Grigoriev I.V."/>
            <person name="Debuchy R."/>
            <person name="Gladieux P."/>
            <person name="Thoren M.H."/>
            <person name="Johannesson H."/>
        </authorList>
    </citation>
    <scope>NUCLEOTIDE SEQUENCE</scope>
    <source>
        <strain evidence="3">CBS 540.89</strain>
    </source>
</reference>
<evidence type="ECO:0000313" key="4">
    <source>
        <dbReference type="Proteomes" id="UP001172159"/>
    </source>
</evidence>
<evidence type="ECO:0000313" key="3">
    <source>
        <dbReference type="EMBL" id="KAK0735539.1"/>
    </source>
</evidence>
<feature type="signal peptide" evidence="2">
    <location>
        <begin position="1"/>
        <end position="17"/>
    </location>
</feature>
<accession>A0AA40BJS9</accession>
<dbReference type="Proteomes" id="UP001172159">
    <property type="component" value="Unassembled WGS sequence"/>
</dbReference>
<keyword evidence="4" id="KW-1185">Reference proteome</keyword>
<sequence>MGWCFMILEVACEMAWGMDGMNNPYETAEWDKQGSHIRSLCGLRRCWMRSDIVVRDHCDREDLRSPVSLIKADFCSEIGTIEKDFDGSPRAVPSQRMGKETQQPNKPRETCGSCVVFDEWGF</sequence>
<proteinExistence type="predicted"/>
<keyword evidence="2" id="KW-0732">Signal</keyword>
<dbReference type="EMBL" id="JAUKTV010000007">
    <property type="protein sequence ID" value="KAK0735539.1"/>
    <property type="molecule type" value="Genomic_DNA"/>
</dbReference>
<feature type="chain" id="PRO_5041413684" evidence="2">
    <location>
        <begin position="18"/>
        <end position="122"/>
    </location>
</feature>
<comment type="caution">
    <text evidence="3">The sequence shown here is derived from an EMBL/GenBank/DDBJ whole genome shotgun (WGS) entry which is preliminary data.</text>
</comment>
<name>A0AA40BJS9_9PEZI</name>